<name>A0AA48HB09_9RHOB</name>
<dbReference type="AlphaFoldDB" id="A0AA48HB09"/>
<evidence type="ECO:0000313" key="2">
    <source>
        <dbReference type="EMBL" id="BDW87112.1"/>
    </source>
</evidence>
<accession>A0AA48HB09</accession>
<keyword evidence="3" id="KW-1185">Reference proteome</keyword>
<organism evidence="2 3">
    <name type="scientific">Roseicyclus marinus</name>
    <dbReference type="NCBI Taxonomy" id="2161673"/>
    <lineage>
        <taxon>Bacteria</taxon>
        <taxon>Pseudomonadati</taxon>
        <taxon>Pseudomonadota</taxon>
        <taxon>Alphaproteobacteria</taxon>
        <taxon>Rhodobacterales</taxon>
        <taxon>Roseobacteraceae</taxon>
        <taxon>Roseicyclus</taxon>
    </lineage>
</organism>
<keyword evidence="1" id="KW-0732">Signal</keyword>
<proteinExistence type="predicted"/>
<reference evidence="2 3" key="1">
    <citation type="submission" date="2023-01" db="EMBL/GenBank/DDBJ databases">
        <title>Complete genome sequence of Roseicyclus marinus strain Dej080120_10.</title>
        <authorList>
            <person name="Ueki S."/>
            <person name="Maruyama F."/>
        </authorList>
    </citation>
    <scope>NUCLEOTIDE SEQUENCE [LARGE SCALE GENOMIC DNA]</scope>
    <source>
        <strain evidence="2 3">Dej080120_10</strain>
    </source>
</reference>
<evidence type="ECO:0000256" key="1">
    <source>
        <dbReference type="SAM" id="SignalP"/>
    </source>
</evidence>
<evidence type="ECO:0000313" key="3">
    <source>
        <dbReference type="Proteomes" id="UP001337723"/>
    </source>
</evidence>
<feature type="chain" id="PRO_5041302878" evidence="1">
    <location>
        <begin position="21"/>
        <end position="129"/>
    </location>
</feature>
<dbReference type="KEGG" id="rmai:MACH21_32890"/>
<protein>
    <submittedName>
        <fullName evidence="2">Uncharacterized protein</fullName>
    </submittedName>
</protein>
<sequence>MTRFWIVLICLSLFAPMARAQSLIAEYYTLIGPGDFRNSSGAPLGDFGAMLQQDRANLHRFGRPDRADQWDPVFGDAANRALIPRIWQVAPGFEFIPGFVMSGQPRFLLIRVFGYGTTPQVMVVYDGAG</sequence>
<feature type="signal peptide" evidence="1">
    <location>
        <begin position="1"/>
        <end position="20"/>
    </location>
</feature>
<gene>
    <name evidence="2" type="ORF">MACH21_32890</name>
</gene>
<dbReference type="EMBL" id="AP027266">
    <property type="protein sequence ID" value="BDW87112.1"/>
    <property type="molecule type" value="Genomic_DNA"/>
</dbReference>
<dbReference type="Proteomes" id="UP001337723">
    <property type="component" value="Chromosome"/>
</dbReference>
<dbReference type="RefSeq" id="WP_338273199.1">
    <property type="nucleotide sequence ID" value="NZ_AP027266.1"/>
</dbReference>